<feature type="compositionally biased region" description="Low complexity" evidence="7">
    <location>
        <begin position="523"/>
        <end position="536"/>
    </location>
</feature>
<feature type="domain" description="SpaA-like prealbumin fold" evidence="9">
    <location>
        <begin position="402"/>
        <end position="476"/>
    </location>
</feature>
<dbReference type="RefSeq" id="WP_166291527.1">
    <property type="nucleotide sequence ID" value="NZ_CP049863.1"/>
</dbReference>
<dbReference type="Gene3D" id="2.60.40.10">
    <property type="entry name" value="Immunoglobulins"/>
    <property type="match status" value="2"/>
</dbReference>
<accession>A0A6G7XFP0</accession>
<evidence type="ECO:0000313" key="12">
    <source>
        <dbReference type="Proteomes" id="UP000502677"/>
    </source>
</evidence>
<evidence type="ECO:0000313" key="11">
    <source>
        <dbReference type="EMBL" id="QIK63430.1"/>
    </source>
</evidence>
<reference evidence="11 12" key="1">
    <citation type="submission" date="2020-03" db="EMBL/GenBank/DDBJ databases">
        <title>Leucobacter sp. nov., isolated from beetles.</title>
        <authorList>
            <person name="Hyun D.-W."/>
            <person name="Bae J.-W."/>
        </authorList>
    </citation>
    <scope>NUCLEOTIDE SEQUENCE [LARGE SCALE GENOMIC DNA]</scope>
    <source>
        <strain evidence="11 12">HDW9C</strain>
    </source>
</reference>
<keyword evidence="8" id="KW-1133">Transmembrane helix</keyword>
<evidence type="ECO:0000256" key="2">
    <source>
        <dbReference type="ARBA" id="ARBA00007257"/>
    </source>
</evidence>
<dbReference type="InterPro" id="IPR041171">
    <property type="entry name" value="SDR_Ig"/>
</dbReference>
<evidence type="ECO:0008006" key="13">
    <source>
        <dbReference type="Google" id="ProtNLM"/>
    </source>
</evidence>
<protein>
    <recommendedName>
        <fullName evidence="13">LPXTG-motif cell wall anchor domain-containing protein</fullName>
    </recommendedName>
</protein>
<evidence type="ECO:0000256" key="4">
    <source>
        <dbReference type="ARBA" id="ARBA00022525"/>
    </source>
</evidence>
<feature type="region of interest" description="Disordered" evidence="7">
    <location>
        <begin position="504"/>
        <end position="555"/>
    </location>
</feature>
<dbReference type="Pfam" id="PF17961">
    <property type="entry name" value="Big_8"/>
    <property type="match status" value="1"/>
</dbReference>
<dbReference type="PANTHER" id="PTHR36108:SF13">
    <property type="entry name" value="COLOSSIN-B-RELATED"/>
    <property type="match status" value="1"/>
</dbReference>
<comment type="similarity">
    <text evidence="2">Belongs to the serine-aspartate repeat-containing protein (SDr) family.</text>
</comment>
<dbReference type="GO" id="GO:0005975">
    <property type="term" value="P:carbohydrate metabolic process"/>
    <property type="evidence" value="ECO:0007669"/>
    <property type="project" value="UniProtKB-ARBA"/>
</dbReference>
<evidence type="ECO:0000256" key="7">
    <source>
        <dbReference type="SAM" id="MobiDB-lite"/>
    </source>
</evidence>
<keyword evidence="3" id="KW-0134">Cell wall</keyword>
<evidence type="ECO:0000256" key="1">
    <source>
        <dbReference type="ARBA" id="ARBA00004168"/>
    </source>
</evidence>
<feature type="transmembrane region" description="Helical" evidence="8">
    <location>
        <begin position="570"/>
        <end position="589"/>
    </location>
</feature>
<keyword evidence="8" id="KW-0812">Transmembrane</keyword>
<evidence type="ECO:0000259" key="9">
    <source>
        <dbReference type="Pfam" id="PF17802"/>
    </source>
</evidence>
<dbReference type="GO" id="GO:0007155">
    <property type="term" value="P:cell adhesion"/>
    <property type="evidence" value="ECO:0007669"/>
    <property type="project" value="InterPro"/>
</dbReference>
<evidence type="ECO:0000256" key="5">
    <source>
        <dbReference type="ARBA" id="ARBA00022729"/>
    </source>
</evidence>
<keyword evidence="6" id="KW-0572">Peptidoglycan-anchor</keyword>
<feature type="domain" description="SDR-like Ig" evidence="10">
    <location>
        <begin position="49"/>
        <end position="135"/>
    </location>
</feature>
<dbReference type="InterPro" id="IPR041033">
    <property type="entry name" value="SpaA_PFL_dom_1"/>
</dbReference>
<evidence type="ECO:0000256" key="8">
    <source>
        <dbReference type="SAM" id="Phobius"/>
    </source>
</evidence>
<dbReference type="SUPFAM" id="SSF49401">
    <property type="entry name" value="Bacterial adhesins"/>
    <property type="match status" value="1"/>
</dbReference>
<dbReference type="PANTHER" id="PTHR36108">
    <property type="entry name" value="COLOSSIN-B-RELATED"/>
    <property type="match status" value="1"/>
</dbReference>
<dbReference type="Proteomes" id="UP000502677">
    <property type="component" value="Chromosome"/>
</dbReference>
<evidence type="ECO:0000256" key="6">
    <source>
        <dbReference type="ARBA" id="ARBA00023088"/>
    </source>
</evidence>
<dbReference type="EMBL" id="CP049863">
    <property type="protein sequence ID" value="QIK63430.1"/>
    <property type="molecule type" value="Genomic_DNA"/>
</dbReference>
<dbReference type="KEGG" id="lvi:G7068_09630"/>
<sequence length="596" mass="62579">MQKKITHLGATMGVIGLALLGTFAVPTIAVAAEVESITSVAANPSDVRIGEQFSVDVTFSAPGGTRAGDTFTLNVPISYVSARLDSAQVKDNDDNVIANCASTSTAITCTYTDYVETHANVTGTVRFITTANRSNGSSGLDWTTGTGTVFHTANTIAASPGGFPWRLAKNGETLADGTIRYYSGFPGTVLSPNYSEWTDTYDSRLILNKSTVAVQTRTPAFNNWVSIDPSEYTVTFDDANHTFSVKFLDPVRDSSLAYRMVYIMQPSSGATGGSPLNNTVAAGEQTFSYDYTYFSGGGGGGGDQGTLSWTKADEKGQLLPGAAFHVVGPYGFDKTIVDNDSSDTNSAAGKFGLDHLPIGVYTLTEVTAPVGYRLEQQNWQATVSSTQLAGSFGTIVNTPLPGTVTWRLVDADGNPLPSGTFTLEGPNGYQRVISDNGDLDTNSADGEITIEGLPWGNYTLTQTTGPAGYKIDTVVLTGTLDATHLVGDLGRLVDTKLSPVVPVVPVVPDPPHNEDPTTPPSSTPEASTGSTPATAPYVQAQKPTPENAPEAKLSNTHTTTLEVTGGESPLWLMIGGLSLVAVGAAAMVARKKLRLK</sequence>
<gene>
    <name evidence="11" type="ORF">G7068_09630</name>
</gene>
<dbReference type="InterPro" id="IPR013783">
    <property type="entry name" value="Ig-like_fold"/>
</dbReference>
<evidence type="ECO:0000256" key="3">
    <source>
        <dbReference type="ARBA" id="ARBA00022512"/>
    </source>
</evidence>
<feature type="domain" description="SpaA-like prealbumin fold" evidence="9">
    <location>
        <begin position="305"/>
        <end position="387"/>
    </location>
</feature>
<keyword evidence="8" id="KW-0472">Membrane</keyword>
<proteinExistence type="inferred from homology"/>
<organism evidence="11 12">
    <name type="scientific">Leucobacter viscericola</name>
    <dbReference type="NCBI Taxonomy" id="2714935"/>
    <lineage>
        <taxon>Bacteria</taxon>
        <taxon>Bacillati</taxon>
        <taxon>Actinomycetota</taxon>
        <taxon>Actinomycetes</taxon>
        <taxon>Micrococcales</taxon>
        <taxon>Microbacteriaceae</taxon>
        <taxon>Leucobacter</taxon>
    </lineage>
</organism>
<dbReference type="AlphaFoldDB" id="A0A6G7XFP0"/>
<keyword evidence="5" id="KW-0732">Signal</keyword>
<dbReference type="InterPro" id="IPR011252">
    <property type="entry name" value="Fibrogen-bd_dom1"/>
</dbReference>
<comment type="subcellular location">
    <subcellularLocation>
        <location evidence="1">Secreted</location>
        <location evidence="1">Cell wall</location>
        <topology evidence="1">Peptidoglycan-anchor</topology>
    </subcellularLocation>
</comment>
<evidence type="ECO:0000259" key="10">
    <source>
        <dbReference type="Pfam" id="PF17961"/>
    </source>
</evidence>
<keyword evidence="12" id="KW-1185">Reference proteome</keyword>
<name>A0A6G7XFP0_9MICO</name>
<keyword evidence="4" id="KW-0964">Secreted</keyword>
<dbReference type="Pfam" id="PF17802">
    <property type="entry name" value="SpaA"/>
    <property type="match status" value="2"/>
</dbReference>
<dbReference type="InterPro" id="IPR008966">
    <property type="entry name" value="Adhesion_dom_sf"/>
</dbReference>
<dbReference type="Gene3D" id="2.60.40.1280">
    <property type="match status" value="1"/>
</dbReference>